<dbReference type="EMBL" id="BGPR01016872">
    <property type="protein sequence ID" value="GBN74386.1"/>
    <property type="molecule type" value="Genomic_DNA"/>
</dbReference>
<name>A0A4Y2RG46_ARAVE</name>
<gene>
    <name evidence="2" type="ORF">AVEN_273087-2_1</name>
</gene>
<keyword evidence="3" id="KW-1185">Reference proteome</keyword>
<reference evidence="2 3" key="1">
    <citation type="journal article" date="2019" name="Sci. Rep.">
        <title>Orb-weaving spider Araneus ventricosus genome elucidates the spidroin gene catalogue.</title>
        <authorList>
            <person name="Kono N."/>
            <person name="Nakamura H."/>
            <person name="Ohtoshi R."/>
            <person name="Moran D.A.P."/>
            <person name="Shinohara A."/>
            <person name="Yoshida Y."/>
            <person name="Fujiwara M."/>
            <person name="Mori M."/>
            <person name="Tomita M."/>
            <person name="Arakawa K."/>
        </authorList>
    </citation>
    <scope>NUCLEOTIDE SEQUENCE [LARGE SCALE GENOMIC DNA]</scope>
</reference>
<protein>
    <submittedName>
        <fullName evidence="2">Uncharacterized protein</fullName>
    </submittedName>
</protein>
<organism evidence="2 3">
    <name type="scientific">Araneus ventricosus</name>
    <name type="common">Orbweaver spider</name>
    <name type="synonym">Epeira ventricosa</name>
    <dbReference type="NCBI Taxonomy" id="182803"/>
    <lineage>
        <taxon>Eukaryota</taxon>
        <taxon>Metazoa</taxon>
        <taxon>Ecdysozoa</taxon>
        <taxon>Arthropoda</taxon>
        <taxon>Chelicerata</taxon>
        <taxon>Arachnida</taxon>
        <taxon>Araneae</taxon>
        <taxon>Araneomorphae</taxon>
        <taxon>Entelegynae</taxon>
        <taxon>Araneoidea</taxon>
        <taxon>Araneidae</taxon>
        <taxon>Araneus</taxon>
    </lineage>
</organism>
<evidence type="ECO:0000313" key="3">
    <source>
        <dbReference type="Proteomes" id="UP000499080"/>
    </source>
</evidence>
<dbReference type="AlphaFoldDB" id="A0A4Y2RG46"/>
<feature type="non-terminal residue" evidence="2">
    <location>
        <position position="1"/>
    </location>
</feature>
<proteinExistence type="predicted"/>
<dbReference type="Proteomes" id="UP000499080">
    <property type="component" value="Unassembled WGS sequence"/>
</dbReference>
<evidence type="ECO:0000313" key="2">
    <source>
        <dbReference type="EMBL" id="GBN74386.1"/>
    </source>
</evidence>
<feature type="region of interest" description="Disordered" evidence="1">
    <location>
        <begin position="1"/>
        <end position="22"/>
    </location>
</feature>
<sequence length="93" mass="10834">VREMQTYLADRPCSHRTQTSSSKRSVQPLFFFNIRNENRRRSPKTEFLRRVTASQAHRSLDDNTVLFNGAIPGKPGLFRVTQDSSLARKRIER</sequence>
<evidence type="ECO:0000256" key="1">
    <source>
        <dbReference type="SAM" id="MobiDB-lite"/>
    </source>
</evidence>
<comment type="caution">
    <text evidence="2">The sequence shown here is derived from an EMBL/GenBank/DDBJ whole genome shotgun (WGS) entry which is preliminary data.</text>
</comment>
<accession>A0A4Y2RG46</accession>